<dbReference type="Gene3D" id="3.40.50.300">
    <property type="entry name" value="P-loop containing nucleotide triphosphate hydrolases"/>
    <property type="match status" value="1"/>
</dbReference>
<name>A0A382G5J2_9ZZZZ</name>
<evidence type="ECO:0000256" key="7">
    <source>
        <dbReference type="ARBA" id="ARBA00022967"/>
    </source>
</evidence>
<keyword evidence="4" id="KW-0997">Cell inner membrane</keyword>
<dbReference type="InterPro" id="IPR003439">
    <property type="entry name" value="ABC_transporter-like_ATP-bd"/>
</dbReference>
<dbReference type="PANTHER" id="PTHR43297:SF14">
    <property type="entry name" value="ATPASE AAA-TYPE CORE DOMAIN-CONTAINING PROTEIN"/>
    <property type="match status" value="1"/>
</dbReference>
<keyword evidence="8" id="KW-0472">Membrane</keyword>
<evidence type="ECO:0000256" key="6">
    <source>
        <dbReference type="ARBA" id="ARBA00022840"/>
    </source>
</evidence>
<evidence type="ECO:0000256" key="3">
    <source>
        <dbReference type="ARBA" id="ARBA00022475"/>
    </source>
</evidence>
<organism evidence="10">
    <name type="scientific">marine metagenome</name>
    <dbReference type="NCBI Taxonomy" id="408172"/>
    <lineage>
        <taxon>unclassified sequences</taxon>
        <taxon>metagenomes</taxon>
        <taxon>ecological metagenomes</taxon>
    </lineage>
</organism>
<sequence length="345" mass="38225">MTQENALLEVDGLKTYFYLEEGDVRAVDDVSFSMRKQEVVGVVGESGCGKSVLARSIMRIVQPPGKTIEGNITYHETTNSGTGKTDLLSLPNNGQEIRRIRGGEIAMVFQEPMVSFSPVHTIGNQIIEMIVLHNDVDKDEARSQAISLLDKVGIPNPEMRIDEYSFRLSGGMRQRAMIALALSCNPGLLIADEPTTALDVTTQAQILKLMKDLQEEFGMGMILITHNLGVVAQMTDRIIVMYLGKIVEIADTETLFEDPKHPYTQELLRSIPTLSREKSDDRLTAIEGSVPPPFYRPSGCMFHPRCPKAIKGTCDVIDPQLIEISTGHQTSCLLYDETLEKAQVK</sequence>
<keyword evidence="7" id="KW-1278">Translocase</keyword>
<dbReference type="InterPro" id="IPR017871">
    <property type="entry name" value="ABC_transporter-like_CS"/>
</dbReference>
<evidence type="ECO:0000256" key="1">
    <source>
        <dbReference type="ARBA" id="ARBA00004202"/>
    </source>
</evidence>
<dbReference type="SUPFAM" id="SSF52540">
    <property type="entry name" value="P-loop containing nucleoside triphosphate hydrolases"/>
    <property type="match status" value="1"/>
</dbReference>
<dbReference type="SMART" id="SM00382">
    <property type="entry name" value="AAA"/>
    <property type="match status" value="1"/>
</dbReference>
<dbReference type="PANTHER" id="PTHR43297">
    <property type="entry name" value="OLIGOPEPTIDE TRANSPORT ATP-BINDING PROTEIN APPD"/>
    <property type="match status" value="1"/>
</dbReference>
<dbReference type="FunFam" id="3.40.50.300:FF:000016">
    <property type="entry name" value="Oligopeptide ABC transporter ATP-binding component"/>
    <property type="match status" value="1"/>
</dbReference>
<dbReference type="NCBIfam" id="TIGR01727">
    <property type="entry name" value="oligo_HPY"/>
    <property type="match status" value="1"/>
</dbReference>
<evidence type="ECO:0000313" key="10">
    <source>
        <dbReference type="EMBL" id="SVB70169.1"/>
    </source>
</evidence>
<dbReference type="GO" id="GO:0005886">
    <property type="term" value="C:plasma membrane"/>
    <property type="evidence" value="ECO:0007669"/>
    <property type="project" value="UniProtKB-SubCell"/>
</dbReference>
<dbReference type="CDD" id="cd03257">
    <property type="entry name" value="ABC_NikE_OppD_transporters"/>
    <property type="match status" value="1"/>
</dbReference>
<evidence type="ECO:0000256" key="4">
    <source>
        <dbReference type="ARBA" id="ARBA00022519"/>
    </source>
</evidence>
<keyword evidence="3" id="KW-1003">Cell membrane</keyword>
<keyword evidence="2" id="KW-0813">Transport</keyword>
<dbReference type="InterPro" id="IPR027417">
    <property type="entry name" value="P-loop_NTPase"/>
</dbReference>
<dbReference type="InterPro" id="IPR050388">
    <property type="entry name" value="ABC_Ni/Peptide_Import"/>
</dbReference>
<keyword evidence="5" id="KW-0547">Nucleotide-binding</keyword>
<accession>A0A382G5J2</accession>
<evidence type="ECO:0000256" key="2">
    <source>
        <dbReference type="ARBA" id="ARBA00022448"/>
    </source>
</evidence>
<dbReference type="PROSITE" id="PS00211">
    <property type="entry name" value="ABC_TRANSPORTER_1"/>
    <property type="match status" value="1"/>
</dbReference>
<dbReference type="Pfam" id="PF08352">
    <property type="entry name" value="oligo_HPY"/>
    <property type="match status" value="1"/>
</dbReference>
<evidence type="ECO:0000256" key="5">
    <source>
        <dbReference type="ARBA" id="ARBA00022741"/>
    </source>
</evidence>
<feature type="domain" description="ABC transporter" evidence="9">
    <location>
        <begin position="8"/>
        <end position="268"/>
    </location>
</feature>
<protein>
    <recommendedName>
        <fullName evidence="9">ABC transporter domain-containing protein</fullName>
    </recommendedName>
</protein>
<dbReference type="GO" id="GO:0005524">
    <property type="term" value="F:ATP binding"/>
    <property type="evidence" value="ECO:0007669"/>
    <property type="project" value="UniProtKB-KW"/>
</dbReference>
<dbReference type="GO" id="GO:0016887">
    <property type="term" value="F:ATP hydrolysis activity"/>
    <property type="evidence" value="ECO:0007669"/>
    <property type="project" value="InterPro"/>
</dbReference>
<dbReference type="InterPro" id="IPR013563">
    <property type="entry name" value="Oligopep_ABC_C"/>
</dbReference>
<gene>
    <name evidence="10" type="ORF">METZ01_LOCUS223023</name>
</gene>
<dbReference type="Pfam" id="PF00005">
    <property type="entry name" value="ABC_tran"/>
    <property type="match status" value="1"/>
</dbReference>
<dbReference type="GO" id="GO:0015833">
    <property type="term" value="P:peptide transport"/>
    <property type="evidence" value="ECO:0007669"/>
    <property type="project" value="InterPro"/>
</dbReference>
<evidence type="ECO:0000259" key="9">
    <source>
        <dbReference type="PROSITE" id="PS50893"/>
    </source>
</evidence>
<evidence type="ECO:0000256" key="8">
    <source>
        <dbReference type="ARBA" id="ARBA00023136"/>
    </source>
</evidence>
<keyword evidence="6" id="KW-0067">ATP-binding</keyword>
<reference evidence="10" key="1">
    <citation type="submission" date="2018-05" db="EMBL/GenBank/DDBJ databases">
        <authorList>
            <person name="Lanie J.A."/>
            <person name="Ng W.-L."/>
            <person name="Kazmierczak K.M."/>
            <person name="Andrzejewski T.M."/>
            <person name="Davidsen T.M."/>
            <person name="Wayne K.J."/>
            <person name="Tettelin H."/>
            <person name="Glass J.I."/>
            <person name="Rusch D."/>
            <person name="Podicherti R."/>
            <person name="Tsui H.-C.T."/>
            <person name="Winkler M.E."/>
        </authorList>
    </citation>
    <scope>NUCLEOTIDE SEQUENCE</scope>
</reference>
<proteinExistence type="predicted"/>
<dbReference type="InterPro" id="IPR003593">
    <property type="entry name" value="AAA+_ATPase"/>
</dbReference>
<dbReference type="PROSITE" id="PS50893">
    <property type="entry name" value="ABC_TRANSPORTER_2"/>
    <property type="match status" value="1"/>
</dbReference>
<dbReference type="AlphaFoldDB" id="A0A382G5J2"/>
<comment type="subcellular location">
    <subcellularLocation>
        <location evidence="1">Cell membrane</location>
        <topology evidence="1">Peripheral membrane protein</topology>
    </subcellularLocation>
</comment>
<dbReference type="EMBL" id="UINC01053541">
    <property type="protein sequence ID" value="SVB70169.1"/>
    <property type="molecule type" value="Genomic_DNA"/>
</dbReference>